<organism evidence="2 3">
    <name type="scientific">Nicotiana attenuata</name>
    <name type="common">Coyote tobacco</name>
    <dbReference type="NCBI Taxonomy" id="49451"/>
    <lineage>
        <taxon>Eukaryota</taxon>
        <taxon>Viridiplantae</taxon>
        <taxon>Streptophyta</taxon>
        <taxon>Embryophyta</taxon>
        <taxon>Tracheophyta</taxon>
        <taxon>Spermatophyta</taxon>
        <taxon>Magnoliopsida</taxon>
        <taxon>eudicotyledons</taxon>
        <taxon>Gunneridae</taxon>
        <taxon>Pentapetalae</taxon>
        <taxon>asterids</taxon>
        <taxon>lamiids</taxon>
        <taxon>Solanales</taxon>
        <taxon>Solanaceae</taxon>
        <taxon>Nicotianoideae</taxon>
        <taxon>Nicotianeae</taxon>
        <taxon>Nicotiana</taxon>
    </lineage>
</organism>
<dbReference type="EMBL" id="MJEQ01037188">
    <property type="protein sequence ID" value="OIT01668.1"/>
    <property type="molecule type" value="Genomic_DNA"/>
</dbReference>
<gene>
    <name evidence="2" type="ORF">A4A49_56765</name>
</gene>
<dbReference type="AlphaFoldDB" id="A0A1J6IB49"/>
<sequence length="87" mass="9988">MASGNQGSSSKLELIREKLENKVLKLNHEMLLLEHKLLNECLKNIPTCTCSEEHKKHLETMEIAQLEAEYEKVSNLISVVEKLQDKI</sequence>
<protein>
    <submittedName>
        <fullName evidence="2">Uncharacterized protein</fullName>
    </submittedName>
</protein>
<accession>A0A1J6IB49</accession>
<feature type="coiled-coil region" evidence="1">
    <location>
        <begin position="9"/>
        <end position="36"/>
    </location>
</feature>
<keyword evidence="3" id="KW-1185">Reference proteome</keyword>
<comment type="caution">
    <text evidence="2">The sequence shown here is derived from an EMBL/GenBank/DDBJ whole genome shotgun (WGS) entry which is preliminary data.</text>
</comment>
<evidence type="ECO:0000313" key="3">
    <source>
        <dbReference type="Proteomes" id="UP000187609"/>
    </source>
</evidence>
<reference evidence="2" key="1">
    <citation type="submission" date="2016-11" db="EMBL/GenBank/DDBJ databases">
        <title>The genome of Nicotiana attenuata.</title>
        <authorList>
            <person name="Xu S."/>
            <person name="Brockmoeller T."/>
            <person name="Gaquerel E."/>
            <person name="Navarro A."/>
            <person name="Kuhl H."/>
            <person name="Gase K."/>
            <person name="Ling Z."/>
            <person name="Zhou W."/>
            <person name="Kreitzer C."/>
            <person name="Stanke M."/>
            <person name="Tang H."/>
            <person name="Lyons E."/>
            <person name="Pandey P."/>
            <person name="Pandey S.P."/>
            <person name="Timmermann B."/>
            <person name="Baldwin I.T."/>
        </authorList>
    </citation>
    <scope>NUCLEOTIDE SEQUENCE [LARGE SCALE GENOMIC DNA]</scope>
    <source>
        <strain evidence="2">UT</strain>
    </source>
</reference>
<dbReference type="SMR" id="A0A1J6IB49"/>
<evidence type="ECO:0000256" key="1">
    <source>
        <dbReference type="SAM" id="Coils"/>
    </source>
</evidence>
<name>A0A1J6IB49_NICAT</name>
<proteinExistence type="predicted"/>
<dbReference type="Proteomes" id="UP000187609">
    <property type="component" value="Unassembled WGS sequence"/>
</dbReference>
<evidence type="ECO:0000313" key="2">
    <source>
        <dbReference type="EMBL" id="OIT01668.1"/>
    </source>
</evidence>
<keyword evidence="1" id="KW-0175">Coiled coil</keyword>
<dbReference type="Gramene" id="OIT01668">
    <property type="protein sequence ID" value="OIT01668"/>
    <property type="gene ID" value="A4A49_56765"/>
</dbReference>